<evidence type="ECO:0000313" key="2">
    <source>
        <dbReference type="Proteomes" id="UP000799770"/>
    </source>
</evidence>
<dbReference type="EMBL" id="ML977348">
    <property type="protein sequence ID" value="KAF2108343.1"/>
    <property type="molecule type" value="Genomic_DNA"/>
</dbReference>
<evidence type="ECO:0000313" key="1">
    <source>
        <dbReference type="EMBL" id="KAF2108343.1"/>
    </source>
</evidence>
<proteinExistence type="predicted"/>
<dbReference type="Proteomes" id="UP000799770">
    <property type="component" value="Unassembled WGS sequence"/>
</dbReference>
<reference evidence="1" key="1">
    <citation type="journal article" date="2020" name="Stud. Mycol.">
        <title>101 Dothideomycetes genomes: a test case for predicting lifestyles and emergence of pathogens.</title>
        <authorList>
            <person name="Haridas S."/>
            <person name="Albert R."/>
            <person name="Binder M."/>
            <person name="Bloem J."/>
            <person name="Labutti K."/>
            <person name="Salamov A."/>
            <person name="Andreopoulos B."/>
            <person name="Baker S."/>
            <person name="Barry K."/>
            <person name="Bills G."/>
            <person name="Bluhm B."/>
            <person name="Cannon C."/>
            <person name="Castanera R."/>
            <person name="Culley D."/>
            <person name="Daum C."/>
            <person name="Ezra D."/>
            <person name="Gonzalez J."/>
            <person name="Henrissat B."/>
            <person name="Kuo A."/>
            <person name="Liang C."/>
            <person name="Lipzen A."/>
            <person name="Lutzoni F."/>
            <person name="Magnuson J."/>
            <person name="Mondo S."/>
            <person name="Nolan M."/>
            <person name="Ohm R."/>
            <person name="Pangilinan J."/>
            <person name="Park H.-J."/>
            <person name="Ramirez L."/>
            <person name="Alfaro M."/>
            <person name="Sun H."/>
            <person name="Tritt A."/>
            <person name="Yoshinaga Y."/>
            <person name="Zwiers L.-H."/>
            <person name="Turgeon B."/>
            <person name="Goodwin S."/>
            <person name="Spatafora J."/>
            <person name="Crous P."/>
            <person name="Grigoriev I."/>
        </authorList>
    </citation>
    <scope>NUCLEOTIDE SEQUENCE</scope>
    <source>
        <strain evidence="1">CBS 627.86</strain>
    </source>
</reference>
<dbReference type="AlphaFoldDB" id="A0A6A5YN13"/>
<keyword evidence="2" id="KW-1185">Reference proteome</keyword>
<sequence>MYAACGWPDDFDKNMFKENLETLRAKLRDPDWTLPEDAEEIGFFSVDNGVNADWIQ</sequence>
<organism evidence="1 2">
    <name type="scientific">Lophiotrema nucula</name>
    <dbReference type="NCBI Taxonomy" id="690887"/>
    <lineage>
        <taxon>Eukaryota</taxon>
        <taxon>Fungi</taxon>
        <taxon>Dikarya</taxon>
        <taxon>Ascomycota</taxon>
        <taxon>Pezizomycotina</taxon>
        <taxon>Dothideomycetes</taxon>
        <taxon>Pleosporomycetidae</taxon>
        <taxon>Pleosporales</taxon>
        <taxon>Lophiotremataceae</taxon>
        <taxon>Lophiotrema</taxon>
    </lineage>
</organism>
<protein>
    <submittedName>
        <fullName evidence="1">Uncharacterized protein</fullName>
    </submittedName>
</protein>
<gene>
    <name evidence="1" type="ORF">BDV96DRAFT_587637</name>
</gene>
<accession>A0A6A5YN13</accession>
<name>A0A6A5YN13_9PLEO</name>